<protein>
    <recommendedName>
        <fullName evidence="1">HNH nuclease domain-containing protein</fullName>
    </recommendedName>
</protein>
<gene>
    <name evidence="2" type="ORF">A2149_09030</name>
</gene>
<dbReference type="InterPro" id="IPR003615">
    <property type="entry name" value="HNH_nuc"/>
</dbReference>
<dbReference type="AlphaFoldDB" id="A0A1F7RRI4"/>
<evidence type="ECO:0000313" key="3">
    <source>
        <dbReference type="Proteomes" id="UP000178435"/>
    </source>
</evidence>
<comment type="caution">
    <text evidence="2">The sequence shown here is derived from an EMBL/GenBank/DDBJ whole genome shotgun (WGS) entry which is preliminary data.</text>
</comment>
<evidence type="ECO:0000313" key="2">
    <source>
        <dbReference type="EMBL" id="OGL44149.1"/>
    </source>
</evidence>
<dbReference type="SMART" id="SM00507">
    <property type="entry name" value="HNHc"/>
    <property type="match status" value="1"/>
</dbReference>
<name>A0A1F7RRI4_9BACT</name>
<accession>A0A1F7RRI4</accession>
<dbReference type="PANTHER" id="PTHR33877">
    <property type="entry name" value="SLL1193 PROTEIN"/>
    <property type="match status" value="1"/>
</dbReference>
<organism evidence="2 3">
    <name type="scientific">Candidatus Schekmanbacteria bacterium RBG_16_38_11</name>
    <dbReference type="NCBI Taxonomy" id="1817880"/>
    <lineage>
        <taxon>Bacteria</taxon>
        <taxon>Candidatus Schekmaniibacteriota</taxon>
    </lineage>
</organism>
<evidence type="ECO:0000259" key="1">
    <source>
        <dbReference type="SMART" id="SM00507"/>
    </source>
</evidence>
<dbReference type="Gene3D" id="1.10.30.50">
    <property type="match status" value="1"/>
</dbReference>
<proteinExistence type="predicted"/>
<dbReference type="CDD" id="cd00085">
    <property type="entry name" value="HNHc"/>
    <property type="match status" value="1"/>
</dbReference>
<dbReference type="EMBL" id="MGDF01000156">
    <property type="protein sequence ID" value="OGL44149.1"/>
    <property type="molecule type" value="Genomic_DNA"/>
</dbReference>
<dbReference type="PANTHER" id="PTHR33877:SF2">
    <property type="entry name" value="OS07G0170200 PROTEIN"/>
    <property type="match status" value="1"/>
</dbReference>
<feature type="domain" description="HNH nuclease" evidence="1">
    <location>
        <begin position="76"/>
        <end position="129"/>
    </location>
</feature>
<dbReference type="InterPro" id="IPR029471">
    <property type="entry name" value="HNH_5"/>
</dbReference>
<sequence>MTYQSHSNNAVLVLNTSYEAINICDAKRAIVLILKGAATPEEYTERFYHSPSLTFQVPAVIRLNTYVTISYKLVTFTRKNIFLRDNFTCYYCKDRFKPKELTLDHVLPKSKGGWHSWDNVVTACILCNKKKGNKTPEEANMTLWRKPKTPNLPIYLQIIRNIGSRNSEWRKYLFLESGENVSPFAFSE</sequence>
<dbReference type="InterPro" id="IPR052892">
    <property type="entry name" value="NA-targeting_endonuclease"/>
</dbReference>
<dbReference type="Pfam" id="PF14279">
    <property type="entry name" value="HNH_5"/>
    <property type="match status" value="1"/>
</dbReference>
<dbReference type="Proteomes" id="UP000178435">
    <property type="component" value="Unassembled WGS sequence"/>
</dbReference>
<reference evidence="2 3" key="1">
    <citation type="journal article" date="2016" name="Nat. Commun.">
        <title>Thousands of microbial genomes shed light on interconnected biogeochemical processes in an aquifer system.</title>
        <authorList>
            <person name="Anantharaman K."/>
            <person name="Brown C.T."/>
            <person name="Hug L.A."/>
            <person name="Sharon I."/>
            <person name="Castelle C.J."/>
            <person name="Probst A.J."/>
            <person name="Thomas B.C."/>
            <person name="Singh A."/>
            <person name="Wilkins M.J."/>
            <person name="Karaoz U."/>
            <person name="Brodie E.L."/>
            <person name="Williams K.H."/>
            <person name="Hubbard S.S."/>
            <person name="Banfield J.F."/>
        </authorList>
    </citation>
    <scope>NUCLEOTIDE SEQUENCE [LARGE SCALE GENOMIC DNA]</scope>
</reference>